<dbReference type="AlphaFoldDB" id="A0A8S1MUG8"/>
<dbReference type="Proteomes" id="UP000688137">
    <property type="component" value="Unassembled WGS sequence"/>
</dbReference>
<feature type="transmembrane region" description="Helical" evidence="1">
    <location>
        <begin position="52"/>
        <end position="70"/>
    </location>
</feature>
<reference evidence="2" key="1">
    <citation type="submission" date="2021-01" db="EMBL/GenBank/DDBJ databases">
        <authorList>
            <consortium name="Genoscope - CEA"/>
            <person name="William W."/>
        </authorList>
    </citation>
    <scope>NUCLEOTIDE SEQUENCE</scope>
</reference>
<evidence type="ECO:0000313" key="3">
    <source>
        <dbReference type="Proteomes" id="UP000688137"/>
    </source>
</evidence>
<dbReference type="EMBL" id="CAJJDM010000066">
    <property type="protein sequence ID" value="CAD8080956.1"/>
    <property type="molecule type" value="Genomic_DNA"/>
</dbReference>
<keyword evidence="3" id="KW-1185">Reference proteome</keyword>
<keyword evidence="1" id="KW-1133">Transmembrane helix</keyword>
<name>A0A8S1MUG8_PARPR</name>
<accession>A0A8S1MUG8</accession>
<keyword evidence="1" id="KW-0472">Membrane</keyword>
<evidence type="ECO:0000313" key="2">
    <source>
        <dbReference type="EMBL" id="CAD8080956.1"/>
    </source>
</evidence>
<evidence type="ECO:0000256" key="1">
    <source>
        <dbReference type="SAM" id="Phobius"/>
    </source>
</evidence>
<organism evidence="2 3">
    <name type="scientific">Paramecium primaurelia</name>
    <dbReference type="NCBI Taxonomy" id="5886"/>
    <lineage>
        <taxon>Eukaryota</taxon>
        <taxon>Sar</taxon>
        <taxon>Alveolata</taxon>
        <taxon>Ciliophora</taxon>
        <taxon>Intramacronucleata</taxon>
        <taxon>Oligohymenophorea</taxon>
        <taxon>Peniculida</taxon>
        <taxon>Parameciidae</taxon>
        <taxon>Paramecium</taxon>
    </lineage>
</organism>
<comment type="caution">
    <text evidence="2">The sequence shown here is derived from an EMBL/GenBank/DDBJ whole genome shotgun (WGS) entry which is preliminary data.</text>
</comment>
<proteinExistence type="predicted"/>
<gene>
    <name evidence="2" type="ORF">PPRIM_AZ9-3.1.T0640250</name>
</gene>
<keyword evidence="1" id="KW-0812">Transmembrane</keyword>
<protein>
    <submittedName>
        <fullName evidence="2">Uncharacterized protein</fullName>
    </submittedName>
</protein>
<feature type="transmembrane region" description="Helical" evidence="1">
    <location>
        <begin position="12"/>
        <end position="32"/>
    </location>
</feature>
<sequence>MQKILNQKLLNFWDQYFMIMNFLFPTFCFFLKQIVNFSHFGQLVNMTDLKAQSLLISLILITVVILRMILKPWAEFPDRAI</sequence>